<dbReference type="Gene3D" id="3.40.50.300">
    <property type="entry name" value="P-loop containing nucleotide triphosphate hydrolases"/>
    <property type="match status" value="1"/>
</dbReference>
<evidence type="ECO:0000256" key="4">
    <source>
        <dbReference type="ARBA" id="ARBA00022679"/>
    </source>
</evidence>
<proteinExistence type="inferred from homology"/>
<keyword evidence="14" id="KW-1185">Reference proteome</keyword>
<accession>A0ABT9ELS5</accession>
<dbReference type="SUPFAM" id="SSF52540">
    <property type="entry name" value="P-loop containing nucleoside triphosphate hydrolases"/>
    <property type="match status" value="1"/>
</dbReference>
<evidence type="ECO:0000256" key="7">
    <source>
        <dbReference type="ARBA" id="ARBA00022777"/>
    </source>
</evidence>
<keyword evidence="4 11" id="KW-0808">Transferase</keyword>
<dbReference type="RefSeq" id="WP_305173602.1">
    <property type="nucleotide sequence ID" value="NZ_JAUUDS010000006.1"/>
</dbReference>
<evidence type="ECO:0000256" key="10">
    <source>
        <dbReference type="ARBA" id="ARBA00048743"/>
    </source>
</evidence>
<evidence type="ECO:0000256" key="11">
    <source>
        <dbReference type="HAMAP-Rule" id="MF_00165"/>
    </source>
</evidence>
<dbReference type="Proteomes" id="UP001230685">
    <property type="component" value="Unassembled WGS sequence"/>
</dbReference>
<reference evidence="13 14" key="1">
    <citation type="submission" date="2023-07" db="EMBL/GenBank/DDBJ databases">
        <authorList>
            <person name="Kim M.K."/>
        </authorList>
    </citation>
    <scope>NUCLEOTIDE SEQUENCE [LARGE SCALE GENOMIC DNA]</scope>
    <source>
        <strain evidence="13 14">KR1UV-12</strain>
    </source>
</reference>
<dbReference type="PANTHER" id="PTHR10344">
    <property type="entry name" value="THYMIDYLATE KINASE"/>
    <property type="match status" value="1"/>
</dbReference>
<keyword evidence="6 11" id="KW-0547">Nucleotide-binding</keyword>
<evidence type="ECO:0000256" key="8">
    <source>
        <dbReference type="ARBA" id="ARBA00022840"/>
    </source>
</evidence>
<evidence type="ECO:0000256" key="1">
    <source>
        <dbReference type="ARBA" id="ARBA00009776"/>
    </source>
</evidence>
<keyword evidence="5 11" id="KW-0545">Nucleotide biosynthesis</keyword>
<comment type="similarity">
    <text evidence="1 11">Belongs to the thymidylate kinase family.</text>
</comment>
<sequence length="220" mass="23328">MTGLLLAIEGGDGAGKATAAAEVAAQLNAAGRSATVLSFPRYAETLGGHVLGEYLGGRLPHAASPRAIATLYALDRFESAAVIAEATARHEVVVFDRYIASNMAYQAAQVGPGEARDLMGWIARLEVEQFGLPLPDLSLYLDTPVEVARGLILRKRKRSYTDEALDTYEADMALQARVRANYAAMAAEGLLGRWATVSTLADGALRSPREIAGEIVGLLV</sequence>
<evidence type="ECO:0000256" key="5">
    <source>
        <dbReference type="ARBA" id="ARBA00022727"/>
    </source>
</evidence>
<dbReference type="EMBL" id="JAUUDS010000006">
    <property type="protein sequence ID" value="MDP1027891.1"/>
    <property type="molecule type" value="Genomic_DNA"/>
</dbReference>
<dbReference type="Pfam" id="PF02223">
    <property type="entry name" value="Thymidylate_kin"/>
    <property type="match status" value="1"/>
</dbReference>
<dbReference type="GO" id="GO:0004798">
    <property type="term" value="F:dTMP kinase activity"/>
    <property type="evidence" value="ECO:0007669"/>
    <property type="project" value="UniProtKB-EC"/>
</dbReference>
<evidence type="ECO:0000259" key="12">
    <source>
        <dbReference type="Pfam" id="PF02223"/>
    </source>
</evidence>
<organism evidence="13 14">
    <name type="scientific">Sphingomonas aurea</name>
    <dbReference type="NCBI Taxonomy" id="3063994"/>
    <lineage>
        <taxon>Bacteria</taxon>
        <taxon>Pseudomonadati</taxon>
        <taxon>Pseudomonadota</taxon>
        <taxon>Alphaproteobacteria</taxon>
        <taxon>Sphingomonadales</taxon>
        <taxon>Sphingomonadaceae</taxon>
        <taxon>Sphingomonas</taxon>
    </lineage>
</organism>
<feature type="domain" description="Thymidylate kinase-like" evidence="12">
    <location>
        <begin position="8"/>
        <end position="186"/>
    </location>
</feature>
<keyword evidence="8 11" id="KW-0067">ATP-binding</keyword>
<name>A0ABT9ELS5_9SPHN</name>
<keyword evidence="7 11" id="KW-0418">Kinase</keyword>
<dbReference type="InterPro" id="IPR027417">
    <property type="entry name" value="P-loop_NTPase"/>
</dbReference>
<evidence type="ECO:0000256" key="3">
    <source>
        <dbReference type="ARBA" id="ARBA00017144"/>
    </source>
</evidence>
<dbReference type="InterPro" id="IPR039430">
    <property type="entry name" value="Thymidylate_kin-like_dom"/>
</dbReference>
<dbReference type="InterPro" id="IPR018094">
    <property type="entry name" value="Thymidylate_kinase"/>
</dbReference>
<evidence type="ECO:0000256" key="9">
    <source>
        <dbReference type="ARBA" id="ARBA00029962"/>
    </source>
</evidence>
<evidence type="ECO:0000313" key="14">
    <source>
        <dbReference type="Proteomes" id="UP001230685"/>
    </source>
</evidence>
<comment type="caution">
    <text evidence="13">The sequence shown here is derived from an EMBL/GenBank/DDBJ whole genome shotgun (WGS) entry which is preliminary data.</text>
</comment>
<comment type="catalytic activity">
    <reaction evidence="10 11">
        <text>dTMP + ATP = dTDP + ADP</text>
        <dbReference type="Rhea" id="RHEA:13517"/>
        <dbReference type="ChEBI" id="CHEBI:30616"/>
        <dbReference type="ChEBI" id="CHEBI:58369"/>
        <dbReference type="ChEBI" id="CHEBI:63528"/>
        <dbReference type="ChEBI" id="CHEBI:456216"/>
        <dbReference type="EC" id="2.7.4.9"/>
    </reaction>
</comment>
<gene>
    <name evidence="11" type="primary">tmk</name>
    <name evidence="13" type="ORF">Q5H91_11755</name>
</gene>
<evidence type="ECO:0000256" key="6">
    <source>
        <dbReference type="ARBA" id="ARBA00022741"/>
    </source>
</evidence>
<dbReference type="EC" id="2.7.4.9" evidence="2 11"/>
<comment type="function">
    <text evidence="11">Phosphorylation of dTMP to form dTDP in both de novo and salvage pathways of dTTP synthesis.</text>
</comment>
<dbReference type="PANTHER" id="PTHR10344:SF4">
    <property type="entry name" value="UMP-CMP KINASE 2, MITOCHONDRIAL"/>
    <property type="match status" value="1"/>
</dbReference>
<dbReference type="CDD" id="cd01672">
    <property type="entry name" value="TMPK"/>
    <property type="match status" value="1"/>
</dbReference>
<evidence type="ECO:0000313" key="13">
    <source>
        <dbReference type="EMBL" id="MDP1027891.1"/>
    </source>
</evidence>
<evidence type="ECO:0000256" key="2">
    <source>
        <dbReference type="ARBA" id="ARBA00012980"/>
    </source>
</evidence>
<protein>
    <recommendedName>
        <fullName evidence="3 11">Thymidylate kinase</fullName>
        <ecNumber evidence="2 11">2.7.4.9</ecNumber>
    </recommendedName>
    <alternativeName>
        <fullName evidence="9 11">dTMP kinase</fullName>
    </alternativeName>
</protein>
<comment type="caution">
    <text evidence="11">Lacks conserved residue(s) required for the propagation of feature annotation.</text>
</comment>
<dbReference type="HAMAP" id="MF_00165">
    <property type="entry name" value="Thymidylate_kinase"/>
    <property type="match status" value="1"/>
</dbReference>
<dbReference type="NCBIfam" id="NF005923">
    <property type="entry name" value="PRK07933.1"/>
    <property type="match status" value="1"/>
</dbReference>